<evidence type="ECO:0000256" key="2">
    <source>
        <dbReference type="SAM" id="SignalP"/>
    </source>
</evidence>
<reference evidence="4 5" key="1">
    <citation type="submission" date="2019-04" db="EMBL/GenBank/DDBJ databases">
        <title>In vitro growth and metabolic characteristics of meat-borne Lactobacillus algidus strains.</title>
        <authorList>
            <person name="Sade E."/>
            <person name="Per J."/>
            <person name="Tytti H."/>
            <person name="Johanna B.K."/>
        </authorList>
    </citation>
    <scope>NUCLEOTIDE SEQUENCE [LARGE SCALE GENOMIC DNA]</scope>
    <source>
        <strain evidence="4 5">LTS37-1</strain>
    </source>
</reference>
<dbReference type="Proteomes" id="UP000321659">
    <property type="component" value="Unassembled WGS sequence"/>
</dbReference>
<dbReference type="RefSeq" id="WP_146303168.1">
    <property type="nucleotide sequence ID" value="NZ_JANXKU010000009.1"/>
</dbReference>
<accession>A0A5C6M6Z0</accession>
<comment type="caution">
    <text evidence="4">The sequence shown here is derived from an EMBL/GenBank/DDBJ whole genome shotgun (WGS) entry which is preliminary data.</text>
</comment>
<protein>
    <submittedName>
        <fullName evidence="4">Cell surface protein</fullName>
    </submittedName>
</protein>
<dbReference type="EMBL" id="SRRQ01000013">
    <property type="protein sequence ID" value="TWW10418.1"/>
    <property type="molecule type" value="Genomic_DNA"/>
</dbReference>
<dbReference type="Pfam" id="PF13731">
    <property type="entry name" value="WxL"/>
    <property type="match status" value="1"/>
</dbReference>
<gene>
    <name evidence="4" type="ORF">LABALGLTS371_14110</name>
</gene>
<dbReference type="InterPro" id="IPR027994">
    <property type="entry name" value="WxL_dom"/>
</dbReference>
<keyword evidence="2" id="KW-0732">Signal</keyword>
<evidence type="ECO:0000256" key="1">
    <source>
        <dbReference type="SAM" id="MobiDB-lite"/>
    </source>
</evidence>
<evidence type="ECO:0000313" key="5">
    <source>
        <dbReference type="Proteomes" id="UP000321659"/>
    </source>
</evidence>
<sequence length="237" mass="23556">MKKILTSTLLAATVLGAGLAASGSASAADGKETSKASTNGSVTFIPGSGVDPVDPTKPEVPTDPGDGNNGGTEDKGPLAIVYATDKVSFGLGKIEDKKYVFESKVPVSAKSQDLQGSNFISLQVGDVRGTSAGWILSVSADQFTSPTYGELGGATLTLGEGENVLTGSATGTAAVSAKVDNVIGAGGTVLSAAPTTGAGLNADKISANNMTLTIPAGSAKVDTYTTTLNWSLKDVPA</sequence>
<feature type="region of interest" description="Disordered" evidence="1">
    <location>
        <begin position="24"/>
        <end position="75"/>
    </location>
</feature>
<feature type="signal peptide" evidence="2">
    <location>
        <begin position="1"/>
        <end position="27"/>
    </location>
</feature>
<name>A0A5C6M6Z0_9LACO</name>
<proteinExistence type="predicted"/>
<evidence type="ECO:0000313" key="4">
    <source>
        <dbReference type="EMBL" id="TWW10418.1"/>
    </source>
</evidence>
<feature type="chain" id="PRO_5022690736" evidence="2">
    <location>
        <begin position="28"/>
        <end position="237"/>
    </location>
</feature>
<feature type="domain" description="WxL" evidence="3">
    <location>
        <begin position="32"/>
        <end position="236"/>
    </location>
</feature>
<dbReference type="AlphaFoldDB" id="A0A5C6M6Z0"/>
<organism evidence="4 5">
    <name type="scientific">Dellaglioa algida</name>
    <dbReference type="NCBI Taxonomy" id="105612"/>
    <lineage>
        <taxon>Bacteria</taxon>
        <taxon>Bacillati</taxon>
        <taxon>Bacillota</taxon>
        <taxon>Bacilli</taxon>
        <taxon>Lactobacillales</taxon>
        <taxon>Lactobacillaceae</taxon>
        <taxon>Dellaglioa</taxon>
    </lineage>
</organism>
<evidence type="ECO:0000259" key="3">
    <source>
        <dbReference type="Pfam" id="PF13731"/>
    </source>
</evidence>